<dbReference type="GO" id="GO:0005125">
    <property type="term" value="F:cytokine activity"/>
    <property type="evidence" value="ECO:0007669"/>
    <property type="project" value="UniProtKB-KW"/>
</dbReference>
<keyword evidence="5" id="KW-1133">Transmembrane helix</keyword>
<dbReference type="Proteomes" id="UP000261500">
    <property type="component" value="Unplaced"/>
</dbReference>
<keyword evidence="8" id="KW-1185">Reference proteome</keyword>
<evidence type="ECO:0000256" key="5">
    <source>
        <dbReference type="SAM" id="Phobius"/>
    </source>
</evidence>
<dbReference type="GO" id="GO:0016020">
    <property type="term" value="C:membrane"/>
    <property type="evidence" value="ECO:0007669"/>
    <property type="project" value="UniProtKB-SubCell"/>
</dbReference>
<keyword evidence="3" id="KW-0202">Cytokine</keyword>
<dbReference type="PANTHER" id="PTHR11471">
    <property type="entry name" value="TUMOR NECROSIS FACTOR FAMILY MEMBER"/>
    <property type="match status" value="1"/>
</dbReference>
<evidence type="ECO:0000256" key="1">
    <source>
        <dbReference type="ARBA" id="ARBA00004370"/>
    </source>
</evidence>
<reference evidence="7" key="2">
    <citation type="submission" date="2025-09" db="UniProtKB">
        <authorList>
            <consortium name="Ensembl"/>
        </authorList>
    </citation>
    <scope>IDENTIFICATION</scope>
</reference>
<evidence type="ECO:0000313" key="8">
    <source>
        <dbReference type="Proteomes" id="UP000261500"/>
    </source>
</evidence>
<dbReference type="InterPro" id="IPR006052">
    <property type="entry name" value="TNF_dom"/>
</dbReference>
<dbReference type="GO" id="GO:0006955">
    <property type="term" value="P:immune response"/>
    <property type="evidence" value="ECO:0007669"/>
    <property type="project" value="InterPro"/>
</dbReference>
<evidence type="ECO:0000259" key="6">
    <source>
        <dbReference type="PROSITE" id="PS50049"/>
    </source>
</evidence>
<dbReference type="SMART" id="SM00207">
    <property type="entry name" value="TNF"/>
    <property type="match status" value="1"/>
</dbReference>
<organism evidence="7 8">
    <name type="scientific">Poecilia latipinna</name>
    <name type="common">sailfin molly</name>
    <dbReference type="NCBI Taxonomy" id="48699"/>
    <lineage>
        <taxon>Eukaryota</taxon>
        <taxon>Metazoa</taxon>
        <taxon>Chordata</taxon>
        <taxon>Craniata</taxon>
        <taxon>Vertebrata</taxon>
        <taxon>Euteleostomi</taxon>
        <taxon>Actinopterygii</taxon>
        <taxon>Neopterygii</taxon>
        <taxon>Teleostei</taxon>
        <taxon>Neoteleostei</taxon>
        <taxon>Acanthomorphata</taxon>
        <taxon>Ovalentaria</taxon>
        <taxon>Atherinomorphae</taxon>
        <taxon>Cyprinodontiformes</taxon>
        <taxon>Poeciliidae</taxon>
        <taxon>Poeciliinae</taxon>
        <taxon>Poecilia</taxon>
    </lineage>
</organism>
<dbReference type="Pfam" id="PF00229">
    <property type="entry name" value="TNF"/>
    <property type="match status" value="1"/>
</dbReference>
<dbReference type="InterPro" id="IPR008983">
    <property type="entry name" value="Tumour_necrosis_fac-like_dom"/>
</dbReference>
<sequence>MEEENSYRCDYEGGAEAEAEAEAEAGLRCKKSRHIQLQRERHRRRMAQFVAAALLLLLCGVLAVFLTFRLERPCGCATDSQKALQSYFVFLSTLSVPYGNITNGKYLLWEHEEGRAYIDGGFRYYNGSLIVPRKGFYRVFLQTLYEIDTSHFVGKQSLVLSSFVTVYQQSYSKDLPLLTAEDTVFCNDYKKDNVDYVKKSLFTSGTFKLDTNDKLHVTSSHPDFMPKNEYQSFFGAQLVFDDWSDS</sequence>
<dbReference type="GO" id="GO:0005615">
    <property type="term" value="C:extracellular space"/>
    <property type="evidence" value="ECO:0007669"/>
    <property type="project" value="UniProtKB-KW"/>
</dbReference>
<reference evidence="7" key="1">
    <citation type="submission" date="2025-08" db="UniProtKB">
        <authorList>
            <consortium name="Ensembl"/>
        </authorList>
    </citation>
    <scope>IDENTIFICATION</scope>
</reference>
<protein>
    <recommendedName>
        <fullName evidence="6">THD domain-containing protein</fullName>
    </recommendedName>
</protein>
<dbReference type="GeneTree" id="ENSGT00940000171469"/>
<dbReference type="AlphaFoldDB" id="A0A3B3V665"/>
<dbReference type="PANTHER" id="PTHR11471:SF24">
    <property type="entry name" value="TUMOR NECROSIS FACTOR LIGAND SUPERFAMILY MEMBER 15"/>
    <property type="match status" value="1"/>
</dbReference>
<proteinExistence type="inferred from homology"/>
<keyword evidence="5" id="KW-0812">Transmembrane</keyword>
<accession>A0A3B3V665</accession>
<evidence type="ECO:0000256" key="3">
    <source>
        <dbReference type="ARBA" id="ARBA00022514"/>
    </source>
</evidence>
<evidence type="ECO:0000256" key="4">
    <source>
        <dbReference type="ARBA" id="ARBA00023136"/>
    </source>
</evidence>
<dbReference type="Ensembl" id="ENSPLAT00000013543.1">
    <property type="protein sequence ID" value="ENSPLAP00000020437.1"/>
    <property type="gene ID" value="ENSPLAG00000003349.1"/>
</dbReference>
<keyword evidence="4 5" id="KW-0472">Membrane</keyword>
<name>A0A3B3V665_9TELE</name>
<dbReference type="PROSITE" id="PS50049">
    <property type="entry name" value="THD_2"/>
    <property type="match status" value="1"/>
</dbReference>
<comment type="similarity">
    <text evidence="2">Belongs to the tumor necrosis factor family.</text>
</comment>
<feature type="transmembrane region" description="Helical" evidence="5">
    <location>
        <begin position="49"/>
        <end position="68"/>
    </location>
</feature>
<dbReference type="GO" id="GO:0005164">
    <property type="term" value="F:tumor necrosis factor receptor binding"/>
    <property type="evidence" value="ECO:0007669"/>
    <property type="project" value="InterPro"/>
</dbReference>
<feature type="domain" description="THD" evidence="6">
    <location>
        <begin position="89"/>
        <end position="239"/>
    </location>
</feature>
<dbReference type="Gene3D" id="2.60.120.40">
    <property type="match status" value="1"/>
</dbReference>
<evidence type="ECO:0000256" key="2">
    <source>
        <dbReference type="ARBA" id="ARBA00008670"/>
    </source>
</evidence>
<comment type="subcellular location">
    <subcellularLocation>
        <location evidence="1">Membrane</location>
    </subcellularLocation>
</comment>
<dbReference type="SUPFAM" id="SSF49842">
    <property type="entry name" value="TNF-like"/>
    <property type="match status" value="1"/>
</dbReference>
<evidence type="ECO:0000313" key="7">
    <source>
        <dbReference type="Ensembl" id="ENSPLAP00000020437.1"/>
    </source>
</evidence>